<dbReference type="OrthoDB" id="264488at2"/>
<dbReference type="RefSeq" id="WP_006037862.1">
    <property type="nucleotide sequence ID" value="NZ_AEDD01000004.1"/>
</dbReference>
<evidence type="ECO:0000313" key="2">
    <source>
        <dbReference type="Proteomes" id="UP000005387"/>
    </source>
</evidence>
<dbReference type="EMBL" id="AEDD01000004">
    <property type="protein sequence ID" value="EFM11406.1"/>
    <property type="molecule type" value="Genomic_DNA"/>
</dbReference>
<evidence type="ECO:0000313" key="1">
    <source>
        <dbReference type="EMBL" id="EFM11406.1"/>
    </source>
</evidence>
<organism evidence="1 2">
    <name type="scientific">Paenibacillus curdlanolyticus YK9</name>
    <dbReference type="NCBI Taxonomy" id="717606"/>
    <lineage>
        <taxon>Bacteria</taxon>
        <taxon>Bacillati</taxon>
        <taxon>Bacillota</taxon>
        <taxon>Bacilli</taxon>
        <taxon>Bacillales</taxon>
        <taxon>Paenibacillaceae</taxon>
        <taxon>Paenibacillus</taxon>
    </lineage>
</organism>
<sequence>MNINFGKYSVPPTLQHLIDLRRELADSERFYNEFNFYLALDDFRYFSTPSDVVVFGNIGVDGIHYGFLTDYGAEESLETAPIVCVSPMDFDEPSRIAAANLKEFLSVNHTDSALFYNYFASEASYLEAKRRWQAEAAESPYQPTDEEKQDKAEIWDELLRRVELPEVPHPFRYVQQVNEERQKHLTVKTQDGLGVTAPLHEGESHHPFSVDKRNKLDFEQLRHYLIAAPEASKLALFRDIQMNFVLQDEDELCSIIVEAMRAMGLTDEAARIASM</sequence>
<proteinExistence type="predicted"/>
<dbReference type="eggNOG" id="ENOG5032VCJ">
    <property type="taxonomic scope" value="Bacteria"/>
</dbReference>
<dbReference type="AlphaFoldDB" id="E0I8A1"/>
<gene>
    <name evidence="1" type="ORF">PaecuDRAFT_1852</name>
</gene>
<dbReference type="Proteomes" id="UP000005387">
    <property type="component" value="Unassembled WGS sequence"/>
</dbReference>
<keyword evidence="2" id="KW-1185">Reference proteome</keyword>
<protein>
    <submittedName>
        <fullName evidence="1">Uncharacterized protein</fullName>
    </submittedName>
</protein>
<name>E0I8A1_9BACL</name>
<accession>E0I8A1</accession>
<reference evidence="1 2" key="1">
    <citation type="submission" date="2010-07" db="EMBL/GenBank/DDBJ databases">
        <title>The draft genome of Paenibacillus curdlanolyticus YK9.</title>
        <authorList>
            <consortium name="US DOE Joint Genome Institute (JGI-PGF)"/>
            <person name="Lucas S."/>
            <person name="Copeland A."/>
            <person name="Lapidus A."/>
            <person name="Cheng J.-F."/>
            <person name="Bruce D."/>
            <person name="Goodwin L."/>
            <person name="Pitluck S."/>
            <person name="Land M.L."/>
            <person name="Hauser L."/>
            <person name="Chang Y.-J."/>
            <person name="Jeffries C."/>
            <person name="Anderson I.J."/>
            <person name="Johnson E."/>
            <person name="Loganathan U."/>
            <person name="Mulhopadhyay B."/>
            <person name="Kyrpides N."/>
            <person name="Woyke T.J."/>
        </authorList>
    </citation>
    <scope>NUCLEOTIDE SEQUENCE [LARGE SCALE GENOMIC DNA]</scope>
    <source>
        <strain evidence="1 2">YK9</strain>
    </source>
</reference>